<dbReference type="GO" id="GO:0016787">
    <property type="term" value="F:hydrolase activity"/>
    <property type="evidence" value="ECO:0007669"/>
    <property type="project" value="UniProtKB-KW"/>
</dbReference>
<sequence length="264" mass="30158">MQLMTNDKLRLVYNDTGKVGQPTIILIAGYSGIKEEWLLIQKKLTTQGWRVITFDCRNHGASSHRATGLRISRLAMDLANLMQKLSVTSAILLGHSMGASIIWSYISLFGTAKIIKIITIDQSPKALNTDDWHFGAFDITYKNLALKADMILTTSLTAQRVDQTMWDLLKERHRCHPFNQQQTHPLLENHLVQDWRDVVMTIKIPHLMLLGGKSMIWGNKFNQYCQEKYQNNSTQVIILEESGHLPHLEEPLSFMAQVIAFINE</sequence>
<name>A0ABT0VGT3_9LACO</name>
<dbReference type="Pfam" id="PF00561">
    <property type="entry name" value="Abhydrolase_1"/>
    <property type="match status" value="1"/>
</dbReference>
<dbReference type="RefSeq" id="WP_205143059.1">
    <property type="nucleotide sequence ID" value="NZ_JAFBDN010000003.1"/>
</dbReference>
<dbReference type="Proteomes" id="UP001057481">
    <property type="component" value="Unassembled WGS sequence"/>
</dbReference>
<dbReference type="EMBL" id="JAGMVS010000038">
    <property type="protein sequence ID" value="MCM2436609.1"/>
    <property type="molecule type" value="Genomic_DNA"/>
</dbReference>
<evidence type="ECO:0000256" key="1">
    <source>
        <dbReference type="ARBA" id="ARBA00022801"/>
    </source>
</evidence>
<dbReference type="SUPFAM" id="SSF53474">
    <property type="entry name" value="alpha/beta-Hydrolases"/>
    <property type="match status" value="1"/>
</dbReference>
<dbReference type="PANTHER" id="PTHR46118:SF4">
    <property type="entry name" value="PROTEIN ABHD11"/>
    <property type="match status" value="1"/>
</dbReference>
<accession>A0ABT0VGT3</accession>
<dbReference type="Gene3D" id="3.40.50.1820">
    <property type="entry name" value="alpha/beta hydrolase"/>
    <property type="match status" value="1"/>
</dbReference>
<feature type="transmembrane region" description="Helical" evidence="2">
    <location>
        <begin position="85"/>
        <end position="106"/>
    </location>
</feature>
<dbReference type="InterPro" id="IPR029058">
    <property type="entry name" value="AB_hydrolase_fold"/>
</dbReference>
<keyword evidence="2" id="KW-1133">Transmembrane helix</keyword>
<evidence type="ECO:0000256" key="2">
    <source>
        <dbReference type="SAM" id="Phobius"/>
    </source>
</evidence>
<proteinExistence type="predicted"/>
<keyword evidence="5" id="KW-1185">Reference proteome</keyword>
<organism evidence="4 5">
    <name type="scientific">Periweissella beninensis</name>
    <dbReference type="NCBI Taxonomy" id="504936"/>
    <lineage>
        <taxon>Bacteria</taxon>
        <taxon>Bacillati</taxon>
        <taxon>Bacillota</taxon>
        <taxon>Bacilli</taxon>
        <taxon>Lactobacillales</taxon>
        <taxon>Lactobacillaceae</taxon>
        <taxon>Periweissella</taxon>
    </lineage>
</organism>
<comment type="caution">
    <text evidence="4">The sequence shown here is derived from an EMBL/GenBank/DDBJ whole genome shotgun (WGS) entry which is preliminary data.</text>
</comment>
<dbReference type="InterPro" id="IPR000073">
    <property type="entry name" value="AB_hydrolase_1"/>
</dbReference>
<evidence type="ECO:0000259" key="3">
    <source>
        <dbReference type="Pfam" id="PF00561"/>
    </source>
</evidence>
<feature type="domain" description="AB hydrolase-1" evidence="3">
    <location>
        <begin position="22"/>
        <end position="251"/>
    </location>
</feature>
<keyword evidence="1 4" id="KW-0378">Hydrolase</keyword>
<evidence type="ECO:0000313" key="5">
    <source>
        <dbReference type="Proteomes" id="UP001057481"/>
    </source>
</evidence>
<reference evidence="4" key="1">
    <citation type="submission" date="2021-04" db="EMBL/GenBank/DDBJ databases">
        <title>Taxonomic assessment of Weissella genus.</title>
        <authorList>
            <person name="Fanelli F."/>
            <person name="Chieffi D."/>
            <person name="Dell'Aquila A."/>
            <person name="Gyu-Sung C."/>
            <person name="Franz C.M.A.P."/>
            <person name="Fusco V."/>
        </authorList>
    </citation>
    <scope>NUCLEOTIDE SEQUENCE</scope>
    <source>
        <strain evidence="4">LMG 25373</strain>
    </source>
</reference>
<dbReference type="PANTHER" id="PTHR46118">
    <property type="entry name" value="PROTEIN ABHD11"/>
    <property type="match status" value="1"/>
</dbReference>
<keyword evidence="2" id="KW-0472">Membrane</keyword>
<gene>
    <name evidence="4" type="ORF">KAK10_01495</name>
</gene>
<keyword evidence="2" id="KW-0812">Transmembrane</keyword>
<evidence type="ECO:0000313" key="4">
    <source>
        <dbReference type="EMBL" id="MCM2436609.1"/>
    </source>
</evidence>
<protein>
    <submittedName>
        <fullName evidence="4">Alpha/beta hydrolase</fullName>
    </submittedName>
</protein>